<dbReference type="PANTHER" id="PTHR11690:SF237">
    <property type="entry name" value="PICKPOCKET 16-RELATED"/>
    <property type="match status" value="1"/>
</dbReference>
<evidence type="ECO:0000313" key="14">
    <source>
        <dbReference type="Proteomes" id="UP000695000"/>
    </source>
</evidence>
<keyword evidence="14" id="KW-1185">Reference proteome</keyword>
<feature type="transmembrane region" description="Helical" evidence="13">
    <location>
        <begin position="38"/>
        <end position="59"/>
    </location>
</feature>
<evidence type="ECO:0000256" key="6">
    <source>
        <dbReference type="ARBA" id="ARBA00022989"/>
    </source>
</evidence>
<evidence type="ECO:0000256" key="11">
    <source>
        <dbReference type="ARBA" id="ARBA00023303"/>
    </source>
</evidence>
<evidence type="ECO:0000256" key="10">
    <source>
        <dbReference type="ARBA" id="ARBA00023201"/>
    </source>
</evidence>
<evidence type="ECO:0000256" key="2">
    <source>
        <dbReference type="ARBA" id="ARBA00007193"/>
    </source>
</evidence>
<reference evidence="15" key="1">
    <citation type="submission" date="2025-08" db="UniProtKB">
        <authorList>
            <consortium name="RefSeq"/>
        </authorList>
    </citation>
    <scope>IDENTIFICATION</scope>
    <source>
        <tissue evidence="15">Whole Larva</tissue>
    </source>
</reference>
<dbReference type="PANTHER" id="PTHR11690">
    <property type="entry name" value="AMILORIDE-SENSITIVE SODIUM CHANNEL-RELATED"/>
    <property type="match status" value="1"/>
</dbReference>
<keyword evidence="6 13" id="KW-1133">Transmembrane helix</keyword>
<evidence type="ECO:0000256" key="13">
    <source>
        <dbReference type="SAM" id="Phobius"/>
    </source>
</evidence>
<feature type="transmembrane region" description="Helical" evidence="13">
    <location>
        <begin position="354"/>
        <end position="385"/>
    </location>
</feature>
<comment type="subcellular location">
    <subcellularLocation>
        <location evidence="1">Membrane</location>
        <topology evidence="1">Multi-pass membrane protein</topology>
    </subcellularLocation>
</comment>
<evidence type="ECO:0000256" key="8">
    <source>
        <dbReference type="ARBA" id="ARBA00023065"/>
    </source>
</evidence>
<evidence type="ECO:0000256" key="3">
    <source>
        <dbReference type="ARBA" id="ARBA00022448"/>
    </source>
</evidence>
<dbReference type="Gene3D" id="1.10.287.770">
    <property type="entry name" value="YojJ-like"/>
    <property type="match status" value="1"/>
</dbReference>
<evidence type="ECO:0000256" key="5">
    <source>
        <dbReference type="ARBA" id="ARBA00022692"/>
    </source>
</evidence>
<sequence length="421" mass="48984">MTLFTDALKNSTKAFCLNTSQHGFKFIYLSKRTLLERIIWVLVIVMCLIAITIYSMLIYDAYANQGSTITTDTTHNPLWHYHFPAITICSVNKISLDLVEKHAGLLCKWKGDIRRCAVLFKRSLTVFGFCCSFNYLALDDEKTNHISPQRISQCNFKSALNILINVRPSNYGAYDMKTYGVNVFVHHPFEYVEWSTEFVLLPQSTTNFVSVTPQITYVSDDLVDVHPKDRNCLMSYERKLDKFRLYTRRNCMTQCRMDVVRRRCGCYPFYYNFLNDDFLHAMPRVYHHTYCDCPENCEYTTYNMQYSGGGISKNKDIALTTVGNGISIENQTSLRVFFGNIVFIKNNHTREFEFFSILALLGGLLGLFNGISILSLVEIMYWFVVRLFLQMKNARKEDTKLKKQKKDGKVSRNVYFVDFKN</sequence>
<keyword evidence="5 12" id="KW-0812">Transmembrane</keyword>
<proteinExistence type="inferred from homology"/>
<evidence type="ECO:0000256" key="9">
    <source>
        <dbReference type="ARBA" id="ARBA00023136"/>
    </source>
</evidence>
<dbReference type="GeneID" id="108568657"/>
<organism evidence="14 15">
    <name type="scientific">Nicrophorus vespilloides</name>
    <name type="common">Boreal carrion beetle</name>
    <dbReference type="NCBI Taxonomy" id="110193"/>
    <lineage>
        <taxon>Eukaryota</taxon>
        <taxon>Metazoa</taxon>
        <taxon>Ecdysozoa</taxon>
        <taxon>Arthropoda</taxon>
        <taxon>Hexapoda</taxon>
        <taxon>Insecta</taxon>
        <taxon>Pterygota</taxon>
        <taxon>Neoptera</taxon>
        <taxon>Endopterygota</taxon>
        <taxon>Coleoptera</taxon>
        <taxon>Polyphaga</taxon>
        <taxon>Staphyliniformia</taxon>
        <taxon>Silphidae</taxon>
        <taxon>Nicrophorinae</taxon>
        <taxon>Nicrophorus</taxon>
    </lineage>
</organism>
<keyword evidence="4 12" id="KW-0894">Sodium channel</keyword>
<keyword evidence="9 13" id="KW-0472">Membrane</keyword>
<dbReference type="Pfam" id="PF00858">
    <property type="entry name" value="ASC"/>
    <property type="match status" value="2"/>
</dbReference>
<evidence type="ECO:0000256" key="4">
    <source>
        <dbReference type="ARBA" id="ARBA00022461"/>
    </source>
</evidence>
<accession>A0ABM1NEV3</accession>
<keyword evidence="10 12" id="KW-0739">Sodium transport</keyword>
<dbReference type="Gene3D" id="2.60.470.10">
    <property type="entry name" value="Acid-sensing ion channels like domains"/>
    <property type="match status" value="1"/>
</dbReference>
<keyword evidence="7" id="KW-0915">Sodium</keyword>
<dbReference type="InterPro" id="IPR001873">
    <property type="entry name" value="ENaC"/>
</dbReference>
<dbReference type="Proteomes" id="UP000695000">
    <property type="component" value="Unplaced"/>
</dbReference>
<evidence type="ECO:0000313" key="15">
    <source>
        <dbReference type="RefSeq" id="XP_017785353.1"/>
    </source>
</evidence>
<keyword evidence="3 12" id="KW-0813">Transport</keyword>
<comment type="similarity">
    <text evidence="2 12">Belongs to the amiloride-sensitive sodium channel (TC 1.A.6) family.</text>
</comment>
<keyword evidence="11 12" id="KW-0407">Ion channel</keyword>
<evidence type="ECO:0000256" key="7">
    <source>
        <dbReference type="ARBA" id="ARBA00023053"/>
    </source>
</evidence>
<dbReference type="RefSeq" id="XP_017785353.1">
    <property type="nucleotide sequence ID" value="XM_017929864.1"/>
</dbReference>
<name>A0ABM1NEV3_NICVS</name>
<keyword evidence="8 12" id="KW-0406">Ion transport</keyword>
<evidence type="ECO:0000256" key="1">
    <source>
        <dbReference type="ARBA" id="ARBA00004141"/>
    </source>
</evidence>
<gene>
    <name evidence="15" type="primary">LOC108568657</name>
</gene>
<evidence type="ECO:0000256" key="12">
    <source>
        <dbReference type="RuleBase" id="RU000679"/>
    </source>
</evidence>
<protein>
    <submittedName>
        <fullName evidence="15">Sodium channel protein Nach-like</fullName>
    </submittedName>
</protein>